<sequence length="56" mass="6525">MVLLVIKYRCHCPRQGLTRHHIRCQCPIHGLTRNLSLMPMSQTWSYTKSNLGILMS</sequence>
<proteinExistence type="predicted"/>
<name>A0A0B0P0W0_GOSAR</name>
<accession>A0A0B0P0W0</accession>
<evidence type="ECO:0000313" key="2">
    <source>
        <dbReference type="Proteomes" id="UP000032142"/>
    </source>
</evidence>
<gene>
    <name evidence="1" type="ORF">F383_22889</name>
</gene>
<dbReference type="Proteomes" id="UP000032142">
    <property type="component" value="Unassembled WGS sequence"/>
</dbReference>
<protein>
    <submittedName>
        <fullName evidence="1">Uncharacterized protein</fullName>
    </submittedName>
</protein>
<dbReference type="AlphaFoldDB" id="A0A0B0P0W0"/>
<reference evidence="2" key="1">
    <citation type="submission" date="2014-09" db="EMBL/GenBank/DDBJ databases">
        <authorList>
            <person name="Mudge J."/>
            <person name="Ramaraj T."/>
            <person name="Lindquist I.E."/>
            <person name="Bharti A.K."/>
            <person name="Sundararajan A."/>
            <person name="Cameron C.T."/>
            <person name="Woodward J.E."/>
            <person name="May G.D."/>
            <person name="Brubaker C."/>
            <person name="Broadhvest J."/>
            <person name="Wilkins T.A."/>
        </authorList>
    </citation>
    <scope>NUCLEOTIDE SEQUENCE</scope>
    <source>
        <strain evidence="2">cv. AKA8401</strain>
    </source>
</reference>
<dbReference type="EMBL" id="KN407311">
    <property type="protein sequence ID" value="KHG16991.1"/>
    <property type="molecule type" value="Genomic_DNA"/>
</dbReference>
<organism evidence="1 2">
    <name type="scientific">Gossypium arboreum</name>
    <name type="common">Tree cotton</name>
    <name type="synonym">Gossypium nanking</name>
    <dbReference type="NCBI Taxonomy" id="29729"/>
    <lineage>
        <taxon>Eukaryota</taxon>
        <taxon>Viridiplantae</taxon>
        <taxon>Streptophyta</taxon>
        <taxon>Embryophyta</taxon>
        <taxon>Tracheophyta</taxon>
        <taxon>Spermatophyta</taxon>
        <taxon>Magnoliopsida</taxon>
        <taxon>eudicotyledons</taxon>
        <taxon>Gunneridae</taxon>
        <taxon>Pentapetalae</taxon>
        <taxon>rosids</taxon>
        <taxon>malvids</taxon>
        <taxon>Malvales</taxon>
        <taxon>Malvaceae</taxon>
        <taxon>Malvoideae</taxon>
        <taxon>Gossypium</taxon>
    </lineage>
</organism>
<evidence type="ECO:0000313" key="1">
    <source>
        <dbReference type="EMBL" id="KHG16991.1"/>
    </source>
</evidence>
<keyword evidence="2" id="KW-1185">Reference proteome</keyword>